<evidence type="ECO:0000259" key="11">
    <source>
        <dbReference type="PROSITE" id="PS50113"/>
    </source>
</evidence>
<keyword evidence="4" id="KW-0808">Transferase</keyword>
<dbReference type="InterPro" id="IPR000014">
    <property type="entry name" value="PAS"/>
</dbReference>
<dbReference type="SUPFAM" id="SSF55874">
    <property type="entry name" value="ATPase domain of HSP90 chaperone/DNA topoisomerase II/histidine kinase"/>
    <property type="match status" value="1"/>
</dbReference>
<evidence type="ECO:0000313" key="13">
    <source>
        <dbReference type="Proteomes" id="UP000199647"/>
    </source>
</evidence>
<dbReference type="Gene3D" id="3.30.565.10">
    <property type="entry name" value="Histidine kinase-like ATPase, C-terminal domain"/>
    <property type="match status" value="1"/>
</dbReference>
<evidence type="ECO:0000256" key="2">
    <source>
        <dbReference type="ARBA" id="ARBA00012438"/>
    </source>
</evidence>
<dbReference type="InterPro" id="IPR036890">
    <property type="entry name" value="HATPase_C_sf"/>
</dbReference>
<dbReference type="EC" id="2.7.13.3" evidence="2"/>
<evidence type="ECO:0000256" key="1">
    <source>
        <dbReference type="ARBA" id="ARBA00000085"/>
    </source>
</evidence>
<organism evidence="12 13">
    <name type="scientific">Faunimonas pinastri</name>
    <dbReference type="NCBI Taxonomy" id="1855383"/>
    <lineage>
        <taxon>Bacteria</taxon>
        <taxon>Pseudomonadati</taxon>
        <taxon>Pseudomonadota</taxon>
        <taxon>Alphaproteobacteria</taxon>
        <taxon>Hyphomicrobiales</taxon>
        <taxon>Afifellaceae</taxon>
        <taxon>Faunimonas</taxon>
    </lineage>
</organism>
<dbReference type="InterPro" id="IPR001610">
    <property type="entry name" value="PAC"/>
</dbReference>
<dbReference type="PROSITE" id="PS50113">
    <property type="entry name" value="PAC"/>
    <property type="match status" value="1"/>
</dbReference>
<dbReference type="SMART" id="SM00086">
    <property type="entry name" value="PAC"/>
    <property type="match status" value="1"/>
</dbReference>
<dbReference type="InterPro" id="IPR036097">
    <property type="entry name" value="HisK_dim/P_sf"/>
</dbReference>
<dbReference type="CDD" id="cd16922">
    <property type="entry name" value="HATPase_EvgS-ArcB-TorS-like"/>
    <property type="match status" value="1"/>
</dbReference>
<keyword evidence="8" id="KW-1133">Transmembrane helix</keyword>
<evidence type="ECO:0000256" key="7">
    <source>
        <dbReference type="SAM" id="Coils"/>
    </source>
</evidence>
<protein>
    <recommendedName>
        <fullName evidence="2">histidine kinase</fullName>
        <ecNumber evidence="2">2.7.13.3</ecNumber>
    </recommendedName>
</protein>
<dbReference type="PANTHER" id="PTHR43711">
    <property type="entry name" value="TWO-COMPONENT HISTIDINE KINASE"/>
    <property type="match status" value="1"/>
</dbReference>
<dbReference type="OrthoDB" id="9801651at2"/>
<dbReference type="Pfam" id="PF12860">
    <property type="entry name" value="PAS_7"/>
    <property type="match status" value="1"/>
</dbReference>
<dbReference type="AlphaFoldDB" id="A0A1H9L0L7"/>
<dbReference type="Pfam" id="PF02518">
    <property type="entry name" value="HATPase_c"/>
    <property type="match status" value="1"/>
</dbReference>
<evidence type="ECO:0000259" key="10">
    <source>
        <dbReference type="PROSITE" id="PS50112"/>
    </source>
</evidence>
<dbReference type="InterPro" id="IPR035965">
    <property type="entry name" value="PAS-like_dom_sf"/>
</dbReference>
<accession>A0A1H9L0L7</accession>
<dbReference type="RefSeq" id="WP_092497583.1">
    <property type="nucleotide sequence ID" value="NZ_FOFG01000010.1"/>
</dbReference>
<dbReference type="Pfam" id="PF08447">
    <property type="entry name" value="PAS_3"/>
    <property type="match status" value="1"/>
</dbReference>
<dbReference type="InterPro" id="IPR000700">
    <property type="entry name" value="PAS-assoc_C"/>
</dbReference>
<keyword evidence="6" id="KW-0902">Two-component regulatory system</keyword>
<evidence type="ECO:0000256" key="3">
    <source>
        <dbReference type="ARBA" id="ARBA00022553"/>
    </source>
</evidence>
<dbReference type="SMART" id="SM00387">
    <property type="entry name" value="HATPase_c"/>
    <property type="match status" value="1"/>
</dbReference>
<name>A0A1H9L0L7_9HYPH</name>
<sequence length="779" mass="85706">MALGRWAIASGVKNDHGLKRPERPALAGHARLFVHPAYQRLVVNEPFIKRFIPFLIILFVLALALMRVIALYDIRQDISDAGQAKLSLIAKSVATDLFDTDQIQTKSPEVMQGELETSAPPDAAKTGRLVLAVNSEEKIVAAVPPQPDLLNRYLDDWMGPGQPLTTLGERAGVLQLTLPSGEDVIATVYNGKNSAGSIAVVQPVSSLYSGWRRQVSRETIVFIATSIVLVILGFAFHAQAARAQEADSIYLETETRFHMALRRGRSGLWDWDLSRGAIFWSQSMFEILGLAPRDALLSIREVAQLVNPEDTDLIELANGLVRTGEGQVDREFRMRHADGHWVWVRARAEVVLDKQDDPHLVGIAVDVTEQKRMAEASRMADLRLRDAIEAISEAFVLWDASDRLVMCNSKYQQLYGLPDNLVRPGTAYEEIVSGGRRPIIANAFPASGSDVGARSLEARLDDGRWLQINERRTKDGGFVSVGTDITTLKENEKQLLENERALTDTVADLRHSRQQLEKQAQQLVDLAEKYAEEKNKAEDASRIKSEFLANVSHELRTPLNAIIGFSEMMLSGVFGDLGDEKYAEYCRDIRESGRFLLSIISDILDMARLESGRLDLAPEIIEVGNLVAEAVVSHADEAERGHVQIMTDVVPELVFQADRKAVRQILFNLVSNAIKFTPSGGAVKVSASRMKDGVCLMVEDTGIGIPQTAVAKLGRPFEQVQSQMTRNHKGSGLGLAIARSLAVLHGGYMEIASAEGVGTKISVFMPMRPQQPPKASAAA</sequence>
<keyword evidence="8" id="KW-0472">Membrane</keyword>
<dbReference type="InterPro" id="IPR005467">
    <property type="entry name" value="His_kinase_dom"/>
</dbReference>
<feature type="coiled-coil region" evidence="7">
    <location>
        <begin position="499"/>
        <end position="543"/>
    </location>
</feature>
<dbReference type="InterPro" id="IPR013655">
    <property type="entry name" value="PAS_fold_3"/>
</dbReference>
<evidence type="ECO:0000256" key="8">
    <source>
        <dbReference type="SAM" id="Phobius"/>
    </source>
</evidence>
<comment type="catalytic activity">
    <reaction evidence="1">
        <text>ATP + protein L-histidine = ADP + protein N-phospho-L-histidine.</text>
        <dbReference type="EC" id="2.7.13.3"/>
    </reaction>
</comment>
<feature type="transmembrane region" description="Helical" evidence="8">
    <location>
        <begin position="219"/>
        <end position="238"/>
    </location>
</feature>
<evidence type="ECO:0000259" key="9">
    <source>
        <dbReference type="PROSITE" id="PS50109"/>
    </source>
</evidence>
<keyword evidence="5 12" id="KW-0418">Kinase</keyword>
<evidence type="ECO:0000256" key="5">
    <source>
        <dbReference type="ARBA" id="ARBA00022777"/>
    </source>
</evidence>
<dbReference type="PROSITE" id="PS50112">
    <property type="entry name" value="PAS"/>
    <property type="match status" value="1"/>
</dbReference>
<reference evidence="12 13" key="1">
    <citation type="submission" date="2016-10" db="EMBL/GenBank/DDBJ databases">
        <authorList>
            <person name="de Groot N.N."/>
        </authorList>
    </citation>
    <scope>NUCLEOTIDE SEQUENCE [LARGE SCALE GENOMIC DNA]</scope>
    <source>
        <strain evidence="12 13">A52C2</strain>
    </source>
</reference>
<feature type="domain" description="PAC" evidence="11">
    <location>
        <begin position="328"/>
        <end position="379"/>
    </location>
</feature>
<dbReference type="InterPro" id="IPR050736">
    <property type="entry name" value="Sensor_HK_Regulatory"/>
</dbReference>
<keyword evidence="7" id="KW-0175">Coiled coil</keyword>
<dbReference type="PROSITE" id="PS50109">
    <property type="entry name" value="HIS_KIN"/>
    <property type="match status" value="1"/>
</dbReference>
<dbReference type="SMART" id="SM00091">
    <property type="entry name" value="PAS"/>
    <property type="match status" value="2"/>
</dbReference>
<dbReference type="Gene3D" id="3.30.450.20">
    <property type="entry name" value="PAS domain"/>
    <property type="match status" value="2"/>
</dbReference>
<dbReference type="Gene3D" id="1.10.287.130">
    <property type="match status" value="1"/>
</dbReference>
<dbReference type="PRINTS" id="PR00344">
    <property type="entry name" value="BCTRLSENSOR"/>
</dbReference>
<keyword evidence="8" id="KW-0812">Transmembrane</keyword>
<feature type="transmembrane region" description="Helical" evidence="8">
    <location>
        <begin position="51"/>
        <end position="72"/>
    </location>
</feature>
<dbReference type="SMART" id="SM00388">
    <property type="entry name" value="HisKA"/>
    <property type="match status" value="1"/>
</dbReference>
<dbReference type="SUPFAM" id="SSF55785">
    <property type="entry name" value="PYP-like sensor domain (PAS domain)"/>
    <property type="match status" value="2"/>
</dbReference>
<feature type="domain" description="Histidine kinase" evidence="9">
    <location>
        <begin position="550"/>
        <end position="769"/>
    </location>
</feature>
<evidence type="ECO:0000256" key="6">
    <source>
        <dbReference type="ARBA" id="ARBA00023012"/>
    </source>
</evidence>
<dbReference type="InterPro" id="IPR003594">
    <property type="entry name" value="HATPase_dom"/>
</dbReference>
<dbReference type="SUPFAM" id="SSF47384">
    <property type="entry name" value="Homodimeric domain of signal transducing histidine kinase"/>
    <property type="match status" value="1"/>
</dbReference>
<dbReference type="STRING" id="1855383.SAMN05216548_110140"/>
<keyword evidence="13" id="KW-1185">Reference proteome</keyword>
<dbReference type="NCBIfam" id="TIGR00229">
    <property type="entry name" value="sensory_box"/>
    <property type="match status" value="1"/>
</dbReference>
<dbReference type="Proteomes" id="UP000199647">
    <property type="component" value="Unassembled WGS sequence"/>
</dbReference>
<dbReference type="FunFam" id="3.30.565.10:FF:000006">
    <property type="entry name" value="Sensor histidine kinase WalK"/>
    <property type="match status" value="1"/>
</dbReference>
<proteinExistence type="predicted"/>
<evidence type="ECO:0000313" key="12">
    <source>
        <dbReference type="EMBL" id="SER04563.1"/>
    </source>
</evidence>
<evidence type="ECO:0000256" key="4">
    <source>
        <dbReference type="ARBA" id="ARBA00022679"/>
    </source>
</evidence>
<dbReference type="GO" id="GO:0000155">
    <property type="term" value="F:phosphorelay sensor kinase activity"/>
    <property type="evidence" value="ECO:0007669"/>
    <property type="project" value="InterPro"/>
</dbReference>
<dbReference type="CDD" id="cd00130">
    <property type="entry name" value="PAS"/>
    <property type="match status" value="2"/>
</dbReference>
<dbReference type="EMBL" id="FOFG01000010">
    <property type="protein sequence ID" value="SER04563.1"/>
    <property type="molecule type" value="Genomic_DNA"/>
</dbReference>
<dbReference type="InterPro" id="IPR003661">
    <property type="entry name" value="HisK_dim/P_dom"/>
</dbReference>
<dbReference type="PANTHER" id="PTHR43711:SF1">
    <property type="entry name" value="HISTIDINE KINASE 1"/>
    <property type="match status" value="1"/>
</dbReference>
<dbReference type="Pfam" id="PF00512">
    <property type="entry name" value="HisKA"/>
    <property type="match status" value="1"/>
</dbReference>
<dbReference type="InterPro" id="IPR004358">
    <property type="entry name" value="Sig_transdc_His_kin-like_C"/>
</dbReference>
<feature type="domain" description="PAS" evidence="10">
    <location>
        <begin position="253"/>
        <end position="315"/>
    </location>
</feature>
<keyword evidence="3" id="KW-0597">Phosphoprotein</keyword>
<gene>
    <name evidence="12" type="ORF">SAMN05216548_110140</name>
</gene>
<dbReference type="CDD" id="cd00082">
    <property type="entry name" value="HisKA"/>
    <property type="match status" value="1"/>
</dbReference>